<feature type="domain" description="PLD phosphodiesterase" evidence="1">
    <location>
        <begin position="167"/>
        <end position="194"/>
    </location>
</feature>
<dbReference type="PROSITE" id="PS50035">
    <property type="entry name" value="PLD"/>
    <property type="match status" value="2"/>
</dbReference>
<protein>
    <submittedName>
        <fullName evidence="2">Phospholipase D family protein</fullName>
    </submittedName>
</protein>
<dbReference type="Pfam" id="PF13091">
    <property type="entry name" value="PLDc_2"/>
    <property type="match status" value="2"/>
</dbReference>
<dbReference type="SMART" id="SM00155">
    <property type="entry name" value="PLDc"/>
    <property type="match status" value="2"/>
</dbReference>
<evidence type="ECO:0000313" key="3">
    <source>
        <dbReference type="Proteomes" id="UP001297581"/>
    </source>
</evidence>
<feature type="domain" description="PLD phosphodiesterase" evidence="1">
    <location>
        <begin position="402"/>
        <end position="429"/>
    </location>
</feature>
<comment type="caution">
    <text evidence="2">The sequence shown here is derived from an EMBL/GenBank/DDBJ whole genome shotgun (WGS) entry which is preliminary data.</text>
</comment>
<dbReference type="PANTHER" id="PTHR21248">
    <property type="entry name" value="CARDIOLIPIN SYNTHASE"/>
    <property type="match status" value="1"/>
</dbReference>
<organism evidence="2 3">
    <name type="scientific">Shewanella zhuhaiensis</name>
    <dbReference type="NCBI Taxonomy" id="2919576"/>
    <lineage>
        <taxon>Bacteria</taxon>
        <taxon>Pseudomonadati</taxon>
        <taxon>Pseudomonadota</taxon>
        <taxon>Gammaproteobacteria</taxon>
        <taxon>Alteromonadales</taxon>
        <taxon>Shewanellaceae</taxon>
        <taxon>Shewanella</taxon>
    </lineage>
</organism>
<dbReference type="EMBL" id="JAKUDL010000002">
    <property type="protein sequence ID" value="MCH4293952.1"/>
    <property type="molecule type" value="Genomic_DNA"/>
</dbReference>
<name>A0AAJ1BFS5_9GAMM</name>
<dbReference type="Gene3D" id="3.30.870.10">
    <property type="entry name" value="Endonuclease Chain A"/>
    <property type="match status" value="2"/>
</dbReference>
<dbReference type="PANTHER" id="PTHR21248:SF12">
    <property type="entry name" value="CARDIOLIPIN SYNTHASE C"/>
    <property type="match status" value="1"/>
</dbReference>
<dbReference type="InterPro" id="IPR025202">
    <property type="entry name" value="PLD-like_dom"/>
</dbReference>
<keyword evidence="3" id="KW-1185">Reference proteome</keyword>
<dbReference type="GO" id="GO:0030572">
    <property type="term" value="F:phosphatidyltransferase activity"/>
    <property type="evidence" value="ECO:0007669"/>
    <property type="project" value="UniProtKB-ARBA"/>
</dbReference>
<dbReference type="GO" id="GO:0032049">
    <property type="term" value="P:cardiolipin biosynthetic process"/>
    <property type="evidence" value="ECO:0007669"/>
    <property type="project" value="UniProtKB-ARBA"/>
</dbReference>
<dbReference type="SUPFAM" id="SSF56024">
    <property type="entry name" value="Phospholipase D/nuclease"/>
    <property type="match status" value="2"/>
</dbReference>
<gene>
    <name evidence="2" type="ORF">MJ923_06510</name>
</gene>
<dbReference type="CDD" id="cd09113">
    <property type="entry name" value="PLDc_ymdC_like_2"/>
    <property type="match status" value="1"/>
</dbReference>
<accession>A0AAJ1BFS5</accession>
<sequence>MPRPSARRSFWLMLFGCMTLGGCASLPELKDVEKSIKLTSPEDSLIAGYLAEPLSQHPGQSAVLPLFDGLDAMVARLALIQSASSSIDLQYYIFRNDDTGRLLAWQLMEAAERGVRVRLLLDDTASANIDYQLAVMSSHPNIGVRLYNPSAHRSLRALSFMGDFARMNHRMHNKSLTVDNRLSVVGGRNIGNEYFSNDEAVEFGDLDLLMAGPVVDEVSDQFDRYWNAASSYPVEAFSSLENAKDELAAAYSNIDTQKAKLEEHPYIQRLTKSPLLRHMADNRIGWFWGQATVFADPPDKHQGQADEWMIKPLLEAFADVKQRLVIFSPYFVPTDNGVKLLNDMAARGIEVIVITNSLAATDVLAVHSGYQGYREALLRGGVTLYEVKATGRKPSHSWKGSSRSSLHAKSFLFDDQALFVGSFNFDPRSAWLNTEMGVWVDQSELNQQMLAWLPTFLGKNTYKVSLADDGLQWQDLKTGQILYAEPQAGFWRRFMADVLSLLPLESQL</sequence>
<evidence type="ECO:0000259" key="1">
    <source>
        <dbReference type="PROSITE" id="PS50035"/>
    </source>
</evidence>
<dbReference type="CDD" id="cd09111">
    <property type="entry name" value="PLDc_ymdC_like_1"/>
    <property type="match status" value="1"/>
</dbReference>
<dbReference type="RefSeq" id="WP_126167351.1">
    <property type="nucleotide sequence ID" value="NZ_JAKUDL010000002.1"/>
</dbReference>
<dbReference type="InterPro" id="IPR001736">
    <property type="entry name" value="PLipase_D/transphosphatidylase"/>
</dbReference>
<proteinExistence type="predicted"/>
<dbReference type="Proteomes" id="UP001297581">
    <property type="component" value="Unassembled WGS sequence"/>
</dbReference>
<dbReference type="PROSITE" id="PS51257">
    <property type="entry name" value="PROKAR_LIPOPROTEIN"/>
    <property type="match status" value="1"/>
</dbReference>
<dbReference type="AlphaFoldDB" id="A0AAJ1BFS5"/>
<evidence type="ECO:0000313" key="2">
    <source>
        <dbReference type="EMBL" id="MCH4293952.1"/>
    </source>
</evidence>
<reference evidence="2 3" key="1">
    <citation type="submission" date="2022-02" db="EMBL/GenBank/DDBJ databases">
        <title>The genome sequence of Shewanella sp. 3B26.</title>
        <authorList>
            <person name="Du J."/>
        </authorList>
    </citation>
    <scope>NUCLEOTIDE SEQUENCE [LARGE SCALE GENOMIC DNA]</scope>
    <source>
        <strain evidence="2 3">3B26</strain>
    </source>
</reference>